<dbReference type="InterPro" id="IPR008677">
    <property type="entry name" value="MRVI1"/>
</dbReference>
<protein>
    <recommendedName>
        <fullName evidence="11">KASH domain-containing protein</fullName>
    </recommendedName>
</protein>
<dbReference type="Pfam" id="PF05781">
    <property type="entry name" value="MRVI1"/>
    <property type="match status" value="1"/>
</dbReference>
<feature type="compositionally biased region" description="Pro residues" evidence="8">
    <location>
        <begin position="133"/>
        <end position="150"/>
    </location>
</feature>
<evidence type="ECO:0000256" key="3">
    <source>
        <dbReference type="ARBA" id="ARBA00022490"/>
    </source>
</evidence>
<feature type="region of interest" description="Disordered" evidence="8">
    <location>
        <begin position="377"/>
        <end position="408"/>
    </location>
</feature>
<feature type="region of interest" description="Disordered" evidence="8">
    <location>
        <begin position="1"/>
        <end position="168"/>
    </location>
</feature>
<evidence type="ECO:0000256" key="7">
    <source>
        <dbReference type="ARBA" id="ARBA00023136"/>
    </source>
</evidence>
<comment type="caution">
    <text evidence="9">The sequence shown here is derived from an EMBL/GenBank/DDBJ whole genome shotgun (WGS) entry which is preliminary data.</text>
</comment>
<name>A0AAW0T9W2_SCYPA</name>
<keyword evidence="3" id="KW-0963">Cytoplasm</keyword>
<accession>A0AAW0T9W2</accession>
<evidence type="ECO:0000313" key="9">
    <source>
        <dbReference type="EMBL" id="KAK8384102.1"/>
    </source>
</evidence>
<gene>
    <name evidence="9" type="ORF">O3P69_016078</name>
</gene>
<sequence length="667" mass="72855">MSLYCRRSGGAARGTGEEKLRRSGVSAVTPQISGSTEALEKGGDAPPSLLRSRPRQQVEVTPLSPPPSLDNVEEEDMEEEEEEPPLPSTPESNISLPSSDVFNHAPHAPTRRTPLRLPRQMSMTPPVARRPLSQPPLMSPPTSPQAPPDEQPATQQEETNNTKKERVFPSLHDTYLRTAGLLRDDPAFTSNENLSPQEIENKFTQLSLAFKTDRLTLRQRLDLQQRHRDTAESNLENEFKHLRSSVLALHADCMDSELVDAVTQVRRHLDVLATSSNRLISTSEVWGAVQQEWRVSRALEVLFLHVDNVKRMYERDHQELVELRRVLKDCQIELPNQGLLANGTGGNNQTSTDSPVASRRLRALSLAICSTKAAQSSDTRRVSVASPSSKSSASGFAGSARSRTRRASLMPDLKPFREQLAGLTAAAFVASRESSSSSSSASGLSAPKESAEEGTGGSGTTSGRWSCSITEEVNESGEEDAGSTQDTTSSTTSNAAAAAINNNNEDDDDNTASLPAFTPANIATLGHLHPDFQLEDDLLTDSEERDSDDSGHSEISQAPSEEPKPSLPSFLDRFWARSRPPQWVLVTIEGLIGWAKGGQWPYSQQQTVQGARYAFTSLLLLVAALFLLVTLSSGDASIPQPRHPGWTTMNHLLHPFVTLRYLQTPPT</sequence>
<dbReference type="PANTHER" id="PTHR15352:SF1">
    <property type="entry name" value="KASH5-LIKE COILED-COIL DOMAIN-CONTAINING PROTEIN"/>
    <property type="match status" value="1"/>
</dbReference>
<evidence type="ECO:0000313" key="10">
    <source>
        <dbReference type="Proteomes" id="UP001487740"/>
    </source>
</evidence>
<dbReference type="GO" id="GO:0016020">
    <property type="term" value="C:membrane"/>
    <property type="evidence" value="ECO:0007669"/>
    <property type="project" value="UniProtKB-SubCell"/>
</dbReference>
<feature type="compositionally biased region" description="Polar residues" evidence="8">
    <location>
        <begin position="26"/>
        <end position="36"/>
    </location>
</feature>
<keyword evidence="7" id="KW-0472">Membrane</keyword>
<feature type="compositionally biased region" description="Acidic residues" evidence="8">
    <location>
        <begin position="71"/>
        <end position="84"/>
    </location>
</feature>
<feature type="region of interest" description="Disordered" evidence="8">
    <location>
        <begin position="541"/>
        <end position="567"/>
    </location>
</feature>
<reference evidence="9 10" key="1">
    <citation type="submission" date="2023-03" db="EMBL/GenBank/DDBJ databases">
        <title>High-quality genome of Scylla paramamosain provides insights in environmental adaptation.</title>
        <authorList>
            <person name="Zhang L."/>
        </authorList>
    </citation>
    <scope>NUCLEOTIDE SEQUENCE [LARGE SCALE GENOMIC DNA]</scope>
    <source>
        <strain evidence="9">LZ_2023a</strain>
        <tissue evidence="9">Muscle</tissue>
    </source>
</reference>
<feature type="compositionally biased region" description="Low complexity" evidence="8">
    <location>
        <begin position="482"/>
        <end position="494"/>
    </location>
</feature>
<keyword evidence="6" id="KW-0175">Coiled coil</keyword>
<organism evidence="9 10">
    <name type="scientific">Scylla paramamosain</name>
    <name type="common">Mud crab</name>
    <dbReference type="NCBI Taxonomy" id="85552"/>
    <lineage>
        <taxon>Eukaryota</taxon>
        <taxon>Metazoa</taxon>
        <taxon>Ecdysozoa</taxon>
        <taxon>Arthropoda</taxon>
        <taxon>Crustacea</taxon>
        <taxon>Multicrustacea</taxon>
        <taxon>Malacostraca</taxon>
        <taxon>Eumalacostraca</taxon>
        <taxon>Eucarida</taxon>
        <taxon>Decapoda</taxon>
        <taxon>Pleocyemata</taxon>
        <taxon>Brachyura</taxon>
        <taxon>Eubrachyura</taxon>
        <taxon>Portunoidea</taxon>
        <taxon>Portunidae</taxon>
        <taxon>Portuninae</taxon>
        <taxon>Scylla</taxon>
    </lineage>
</organism>
<dbReference type="Proteomes" id="UP001487740">
    <property type="component" value="Unassembled WGS sequence"/>
</dbReference>
<dbReference type="GO" id="GO:0005737">
    <property type="term" value="C:cytoplasm"/>
    <property type="evidence" value="ECO:0007669"/>
    <property type="project" value="UniProtKB-SubCell"/>
</dbReference>
<dbReference type="EMBL" id="JARAKH010000036">
    <property type="protein sequence ID" value="KAK8384102.1"/>
    <property type="molecule type" value="Genomic_DNA"/>
</dbReference>
<keyword evidence="10" id="KW-1185">Reference proteome</keyword>
<feature type="compositionally biased region" description="Acidic residues" evidence="8">
    <location>
        <begin position="472"/>
        <end position="481"/>
    </location>
</feature>
<comment type="subcellular location">
    <subcellularLocation>
        <location evidence="2">Cytoplasm</location>
    </subcellularLocation>
    <subcellularLocation>
        <location evidence="1">Membrane</location>
        <topology evidence="1">Single-pass membrane protein</topology>
    </subcellularLocation>
</comment>
<keyword evidence="4" id="KW-0812">Transmembrane</keyword>
<evidence type="ECO:0000256" key="8">
    <source>
        <dbReference type="SAM" id="MobiDB-lite"/>
    </source>
</evidence>
<proteinExistence type="predicted"/>
<evidence type="ECO:0000256" key="1">
    <source>
        <dbReference type="ARBA" id="ARBA00004167"/>
    </source>
</evidence>
<evidence type="ECO:0000256" key="2">
    <source>
        <dbReference type="ARBA" id="ARBA00004496"/>
    </source>
</evidence>
<feature type="region of interest" description="Disordered" evidence="8">
    <location>
        <begin position="431"/>
        <end position="494"/>
    </location>
</feature>
<evidence type="ECO:0000256" key="4">
    <source>
        <dbReference type="ARBA" id="ARBA00022692"/>
    </source>
</evidence>
<feature type="compositionally biased region" description="Low complexity" evidence="8">
    <location>
        <begin position="382"/>
        <end position="401"/>
    </location>
</feature>
<feature type="compositionally biased region" description="Low complexity" evidence="8">
    <location>
        <begin position="431"/>
        <end position="446"/>
    </location>
</feature>
<dbReference type="PANTHER" id="PTHR15352">
    <property type="entry name" value="LYMPHOID-RESTRICTED MEMBRANE PROTEIN, JAW1"/>
    <property type="match status" value="1"/>
</dbReference>
<dbReference type="AlphaFoldDB" id="A0AAW0T9W2"/>
<evidence type="ECO:0000256" key="5">
    <source>
        <dbReference type="ARBA" id="ARBA00022989"/>
    </source>
</evidence>
<evidence type="ECO:0000256" key="6">
    <source>
        <dbReference type="ARBA" id="ARBA00023054"/>
    </source>
</evidence>
<keyword evidence="5" id="KW-1133">Transmembrane helix</keyword>
<evidence type="ECO:0008006" key="11">
    <source>
        <dbReference type="Google" id="ProtNLM"/>
    </source>
</evidence>
<feature type="compositionally biased region" description="Polar residues" evidence="8">
    <location>
        <begin position="92"/>
        <end position="101"/>
    </location>
</feature>